<dbReference type="Pfam" id="PF08621">
    <property type="entry name" value="RPAP1_N"/>
    <property type="match status" value="1"/>
</dbReference>
<feature type="compositionally biased region" description="Acidic residues" evidence="2">
    <location>
        <begin position="339"/>
        <end position="350"/>
    </location>
</feature>
<dbReference type="PANTHER" id="PTHR21483">
    <property type="entry name" value="RNA POLYMERASE II-ASSOCIATED PROTEIN 1"/>
    <property type="match status" value="1"/>
</dbReference>
<comment type="caution">
    <text evidence="5">The sequence shown here is derived from an EMBL/GenBank/DDBJ whole genome shotgun (WGS) entry which is preliminary data.</text>
</comment>
<reference evidence="5" key="1">
    <citation type="submission" date="2022-07" db="EMBL/GenBank/DDBJ databases">
        <title>Phylogenomic reconstructions and comparative analyses of Kickxellomycotina fungi.</title>
        <authorList>
            <person name="Reynolds N.K."/>
            <person name="Stajich J.E."/>
            <person name="Barry K."/>
            <person name="Grigoriev I.V."/>
            <person name="Crous P."/>
            <person name="Smith M.E."/>
        </authorList>
    </citation>
    <scope>NUCLEOTIDE SEQUENCE</scope>
    <source>
        <strain evidence="5">NRRL 3115</strain>
    </source>
</reference>
<evidence type="ECO:0000259" key="4">
    <source>
        <dbReference type="Pfam" id="PF08621"/>
    </source>
</evidence>
<feature type="compositionally biased region" description="Polar residues" evidence="2">
    <location>
        <begin position="114"/>
        <end position="133"/>
    </location>
</feature>
<gene>
    <name evidence="5" type="ORF">GGI25_006292</name>
</gene>
<dbReference type="Proteomes" id="UP001151518">
    <property type="component" value="Unassembled WGS sequence"/>
</dbReference>
<proteinExistence type="inferred from homology"/>
<feature type="compositionally biased region" description="Polar residues" evidence="2">
    <location>
        <begin position="52"/>
        <end position="69"/>
    </location>
</feature>
<name>A0A9W8G314_9FUNG</name>
<dbReference type="GO" id="GO:0006366">
    <property type="term" value="P:transcription by RNA polymerase II"/>
    <property type="evidence" value="ECO:0007669"/>
    <property type="project" value="InterPro"/>
</dbReference>
<feature type="region of interest" description="Disordered" evidence="2">
    <location>
        <begin position="1"/>
        <end position="69"/>
    </location>
</feature>
<dbReference type="InterPro" id="IPR013929">
    <property type="entry name" value="RPAP1_C"/>
</dbReference>
<dbReference type="EMBL" id="JANBTW010000167">
    <property type="protein sequence ID" value="KAJ2668985.1"/>
    <property type="molecule type" value="Genomic_DNA"/>
</dbReference>
<evidence type="ECO:0000313" key="5">
    <source>
        <dbReference type="EMBL" id="KAJ2668985.1"/>
    </source>
</evidence>
<dbReference type="InterPro" id="IPR039913">
    <property type="entry name" value="RPAP1/Rba50"/>
</dbReference>
<comment type="similarity">
    <text evidence="1">Belongs to the RPAP1 family.</text>
</comment>
<evidence type="ECO:0000313" key="6">
    <source>
        <dbReference type="Proteomes" id="UP001151518"/>
    </source>
</evidence>
<protein>
    <recommendedName>
        <fullName evidence="7">RNA polymerase II-associated protein 1 N-terminal domain-containing protein</fullName>
    </recommendedName>
</protein>
<feature type="compositionally biased region" description="Polar residues" evidence="2">
    <location>
        <begin position="167"/>
        <end position="180"/>
    </location>
</feature>
<dbReference type="OrthoDB" id="348201at2759"/>
<evidence type="ECO:0000256" key="1">
    <source>
        <dbReference type="ARBA" id="ARBA00009953"/>
    </source>
</evidence>
<evidence type="ECO:0000256" key="2">
    <source>
        <dbReference type="SAM" id="MobiDB-lite"/>
    </source>
</evidence>
<dbReference type="Pfam" id="PF08620">
    <property type="entry name" value="RPAP1_C"/>
    <property type="match status" value="1"/>
</dbReference>
<organism evidence="5 6">
    <name type="scientific">Coemansia spiralis</name>
    <dbReference type="NCBI Taxonomy" id="417178"/>
    <lineage>
        <taxon>Eukaryota</taxon>
        <taxon>Fungi</taxon>
        <taxon>Fungi incertae sedis</taxon>
        <taxon>Zoopagomycota</taxon>
        <taxon>Kickxellomycotina</taxon>
        <taxon>Kickxellomycetes</taxon>
        <taxon>Kickxellales</taxon>
        <taxon>Kickxellaceae</taxon>
        <taxon>Coemansia</taxon>
    </lineage>
</organism>
<dbReference type="AlphaFoldDB" id="A0A9W8G314"/>
<evidence type="ECO:0000259" key="3">
    <source>
        <dbReference type="Pfam" id="PF08620"/>
    </source>
</evidence>
<sequence>MEKESSHRTSLRQPLEKRAADLGTEDDDLEAMQREFLSGNTKPAAKVIRHNQPPQVISSIPTEEISQTPVDSSLINTDHSIAKKNLEQSNVLDFASSMKQAIKEFEVKERMTEEYSSSSIQTTGATSENSDNISKLKEQQPSKKLSLFAQRRLAKQGKLDTDKVGSTLFSASGTRDGSAHSSAATFLPKLMAPVPEHTVDEPVSAPQMKSRETGFPQIPVDYINNRHTEAEAPKASIDAKSPEYWAQVRRQVSQENEDRINDMSESEILEAQDDIRAAISSSTIKRLLEKKRNKGSAADIQRDSSIGSIEKIPAAAVAGDSSEKKVKRVQFSNSTELASESDNESDDDSEGLLPPPPPPPAEWVGNNMIDADDNSVGTDSEFYAEMRRKYFPKELVEDAKLAWILGHKQAKSPMEKAILEGRKKDAAAVAAATNAKGGTDLLSKPIAHMRFAFDGEILSEESTNCIPTTAGLHHHGDDPEKPGYTIPELLHLARSTVPAQRAVAIATLGCIIHRISIGAWDLAQSVEVYMCLLDWQAELYLSEGISDINMTGRVEATVALWIFVVEMAQYKTVVRLANGGQMEIEDDINRPGAEIHGMLPQPAIAKGVLIERTFKALDSMLSSAFMDSVYKTVDLSLVPERQLAMLSECIKYMQTVAAEFDKRIKEHGKLILLLENRFPYLMSKQ</sequence>
<dbReference type="InterPro" id="IPR013930">
    <property type="entry name" value="RPAP1_N"/>
</dbReference>
<accession>A0A9W8G314</accession>
<evidence type="ECO:0008006" key="7">
    <source>
        <dbReference type="Google" id="ProtNLM"/>
    </source>
</evidence>
<feature type="region of interest" description="Disordered" evidence="2">
    <location>
        <begin position="317"/>
        <end position="376"/>
    </location>
</feature>
<dbReference type="PANTHER" id="PTHR21483:SF18">
    <property type="entry name" value="RNA POLYMERASE II-ASSOCIATED PROTEIN 1"/>
    <property type="match status" value="1"/>
</dbReference>
<feature type="domain" description="RPAP1 C-terminal" evidence="3">
    <location>
        <begin position="449"/>
        <end position="515"/>
    </location>
</feature>
<feature type="domain" description="RPAP1 N-terminal" evidence="4">
    <location>
        <begin position="251"/>
        <end position="294"/>
    </location>
</feature>
<feature type="region of interest" description="Disordered" evidence="2">
    <location>
        <begin position="110"/>
        <end position="180"/>
    </location>
</feature>